<sequence>MTIKPAFSDEFNIIQSIAARTWPITYGEILSPEQLAYMLEMMYSVEALDRNDKDGVRFILAEEKGEYYGFGGFEHHYKGENRTHIHKIYVLPEAQGKNVGKLLMHEMERQAIESGSRSVTLNVNRHNKAQHFYSKLGYEIAETVDISIGNGYLMEDYVMRKRL</sequence>
<dbReference type="PANTHER" id="PTHR43877:SF2">
    <property type="entry name" value="AMINOALKYLPHOSPHONATE N-ACETYLTRANSFERASE-RELATED"/>
    <property type="match status" value="1"/>
</dbReference>
<comment type="caution">
    <text evidence="4">The sequence shown here is derived from an EMBL/GenBank/DDBJ whole genome shotgun (WGS) entry which is preliminary data.</text>
</comment>
<dbReference type="Pfam" id="PF00583">
    <property type="entry name" value="Acetyltransf_1"/>
    <property type="match status" value="1"/>
</dbReference>
<evidence type="ECO:0000256" key="1">
    <source>
        <dbReference type="ARBA" id="ARBA00022679"/>
    </source>
</evidence>
<keyword evidence="1 4" id="KW-0808">Transferase</keyword>
<dbReference type="InterPro" id="IPR000182">
    <property type="entry name" value="GNAT_dom"/>
</dbReference>
<protein>
    <submittedName>
        <fullName evidence="4">GNAT family N-acetyltransferase</fullName>
    </submittedName>
</protein>
<dbReference type="CDD" id="cd04301">
    <property type="entry name" value="NAT_SF"/>
    <property type="match status" value="1"/>
</dbReference>
<dbReference type="Proteomes" id="UP000535020">
    <property type="component" value="Unassembled WGS sequence"/>
</dbReference>
<organism evidence="4 5">
    <name type="scientific">Flavobacterium agri</name>
    <dbReference type="NCBI Taxonomy" id="2743471"/>
    <lineage>
        <taxon>Bacteria</taxon>
        <taxon>Pseudomonadati</taxon>
        <taxon>Bacteroidota</taxon>
        <taxon>Flavobacteriia</taxon>
        <taxon>Flavobacteriales</taxon>
        <taxon>Flavobacteriaceae</taxon>
        <taxon>Flavobacterium</taxon>
    </lineage>
</organism>
<dbReference type="GO" id="GO:0016747">
    <property type="term" value="F:acyltransferase activity, transferring groups other than amino-acyl groups"/>
    <property type="evidence" value="ECO:0007669"/>
    <property type="project" value="InterPro"/>
</dbReference>
<dbReference type="PANTHER" id="PTHR43877">
    <property type="entry name" value="AMINOALKYLPHOSPHONATE N-ACETYLTRANSFERASE-RELATED-RELATED"/>
    <property type="match status" value="1"/>
</dbReference>
<dbReference type="InterPro" id="IPR050832">
    <property type="entry name" value="Bact_Acetyltransf"/>
</dbReference>
<evidence type="ECO:0000313" key="4">
    <source>
        <dbReference type="EMBL" id="NYA69775.1"/>
    </source>
</evidence>
<accession>A0A7Y8XZQ9</accession>
<evidence type="ECO:0000256" key="2">
    <source>
        <dbReference type="ARBA" id="ARBA00023315"/>
    </source>
</evidence>
<dbReference type="EMBL" id="JACBJI010000001">
    <property type="protein sequence ID" value="NYA69775.1"/>
    <property type="molecule type" value="Genomic_DNA"/>
</dbReference>
<dbReference type="SUPFAM" id="SSF55729">
    <property type="entry name" value="Acyl-CoA N-acyltransferases (Nat)"/>
    <property type="match status" value="1"/>
</dbReference>
<feature type="domain" description="N-acetyltransferase" evidence="3">
    <location>
        <begin position="1"/>
        <end position="163"/>
    </location>
</feature>
<keyword evidence="2" id="KW-0012">Acyltransferase</keyword>
<dbReference type="InterPro" id="IPR016181">
    <property type="entry name" value="Acyl_CoA_acyltransferase"/>
</dbReference>
<evidence type="ECO:0000313" key="5">
    <source>
        <dbReference type="Proteomes" id="UP000535020"/>
    </source>
</evidence>
<proteinExistence type="predicted"/>
<dbReference type="PROSITE" id="PS51186">
    <property type="entry name" value="GNAT"/>
    <property type="match status" value="1"/>
</dbReference>
<dbReference type="Gene3D" id="3.40.630.30">
    <property type="match status" value="1"/>
</dbReference>
<keyword evidence="5" id="KW-1185">Reference proteome</keyword>
<dbReference type="RefSeq" id="WP_176004601.1">
    <property type="nucleotide sequence ID" value="NZ_JABWMI010000005.1"/>
</dbReference>
<reference evidence="4 5" key="1">
    <citation type="submission" date="2020-07" db="EMBL/GenBank/DDBJ databases">
        <authorList>
            <person name="Sun Q."/>
        </authorList>
    </citation>
    <scope>NUCLEOTIDE SEQUENCE [LARGE SCALE GENOMIC DNA]</scope>
    <source>
        <strain evidence="4 5">MAH-1</strain>
    </source>
</reference>
<evidence type="ECO:0000259" key="3">
    <source>
        <dbReference type="PROSITE" id="PS51186"/>
    </source>
</evidence>
<gene>
    <name evidence="4" type="ORF">HZF10_02500</name>
</gene>
<dbReference type="AlphaFoldDB" id="A0A7Y8XZQ9"/>
<name>A0A7Y8XZQ9_9FLAO</name>